<organism evidence="2 3">
    <name type="scientific">Marinimicrococcus flavescens</name>
    <dbReference type="NCBI Taxonomy" id="3031815"/>
    <lineage>
        <taxon>Bacteria</taxon>
        <taxon>Pseudomonadati</taxon>
        <taxon>Pseudomonadota</taxon>
        <taxon>Alphaproteobacteria</taxon>
        <taxon>Geminicoccales</taxon>
        <taxon>Geminicoccaceae</taxon>
        <taxon>Marinimicrococcus</taxon>
    </lineage>
</organism>
<dbReference type="Proteomes" id="UP001301140">
    <property type="component" value="Unassembled WGS sequence"/>
</dbReference>
<accession>A0AAP3XQS2</accession>
<dbReference type="SUPFAM" id="SSF55486">
    <property type="entry name" value="Metalloproteases ('zincins'), catalytic domain"/>
    <property type="match status" value="1"/>
</dbReference>
<reference evidence="2 3" key="1">
    <citation type="submission" date="2023-03" db="EMBL/GenBank/DDBJ databases">
        <title>YIM 152171 draft genome.</title>
        <authorList>
            <person name="Yang Z."/>
        </authorList>
    </citation>
    <scope>NUCLEOTIDE SEQUENCE [LARGE SCALE GENOMIC DNA]</scope>
    <source>
        <strain evidence="2 3">YIM 152171</strain>
    </source>
</reference>
<sequence>MTTALELIRKYQESSPVDVEGLIRSFGLELVKSRDLDGAILGQITPNDNGSFTITVNKADHYFRQRFTMAHELGHYLMHRHLIGTGVDDNVAYRSTDAGSYYNLRIKQTHEVQANQFAAHLLMPTQLVKEEWERLKPDFKAMAREFQVSPAAMRIRIEGMGL</sequence>
<evidence type="ECO:0000313" key="2">
    <source>
        <dbReference type="EMBL" id="MDF1585432.1"/>
    </source>
</evidence>
<feature type="domain" description="IrrE N-terminal-like" evidence="1">
    <location>
        <begin position="46"/>
        <end position="157"/>
    </location>
</feature>
<dbReference type="PANTHER" id="PTHR43236">
    <property type="entry name" value="ANTITOXIN HIGA1"/>
    <property type="match status" value="1"/>
</dbReference>
<evidence type="ECO:0000259" key="1">
    <source>
        <dbReference type="Pfam" id="PF06114"/>
    </source>
</evidence>
<dbReference type="InterPro" id="IPR010359">
    <property type="entry name" value="IrrE_HExxH"/>
</dbReference>
<protein>
    <submittedName>
        <fullName evidence="2">ImmA/IrrE family metallo-endopeptidase</fullName>
    </submittedName>
</protein>
<proteinExistence type="predicted"/>
<gene>
    <name evidence="2" type="ORF">PZ740_03420</name>
</gene>
<dbReference type="AlphaFoldDB" id="A0AAP3XQS2"/>
<dbReference type="PANTHER" id="PTHR43236:SF2">
    <property type="entry name" value="BLL0069 PROTEIN"/>
    <property type="match status" value="1"/>
</dbReference>
<dbReference type="Pfam" id="PF06114">
    <property type="entry name" value="Peptidase_M78"/>
    <property type="match status" value="1"/>
</dbReference>
<keyword evidence="3" id="KW-1185">Reference proteome</keyword>
<evidence type="ECO:0000313" key="3">
    <source>
        <dbReference type="Proteomes" id="UP001301140"/>
    </source>
</evidence>
<dbReference type="RefSeq" id="WP_327787850.1">
    <property type="nucleotide sequence ID" value="NZ_JARGEQ010000019.1"/>
</dbReference>
<dbReference type="InterPro" id="IPR052345">
    <property type="entry name" value="Rad_response_metalloprotease"/>
</dbReference>
<name>A0AAP3XQS2_9PROT</name>
<dbReference type="Gene3D" id="1.10.10.2910">
    <property type="match status" value="1"/>
</dbReference>
<dbReference type="EMBL" id="JARGEQ010000019">
    <property type="protein sequence ID" value="MDF1585432.1"/>
    <property type="molecule type" value="Genomic_DNA"/>
</dbReference>
<comment type="caution">
    <text evidence="2">The sequence shown here is derived from an EMBL/GenBank/DDBJ whole genome shotgun (WGS) entry which is preliminary data.</text>
</comment>